<comment type="caution">
    <text evidence="1">The sequence shown here is derived from an EMBL/GenBank/DDBJ whole genome shotgun (WGS) entry which is preliminary data.</text>
</comment>
<proteinExistence type="predicted"/>
<name>A0A409W7Y1_9AGAR</name>
<dbReference type="InterPro" id="IPR036047">
    <property type="entry name" value="F-box-like_dom_sf"/>
</dbReference>
<dbReference type="EMBL" id="NHYE01005331">
    <property type="protein sequence ID" value="PPQ74575.1"/>
    <property type="molecule type" value="Genomic_DNA"/>
</dbReference>
<evidence type="ECO:0000313" key="1">
    <source>
        <dbReference type="EMBL" id="PPQ74575.1"/>
    </source>
</evidence>
<protein>
    <submittedName>
        <fullName evidence="1">Uncharacterized protein</fullName>
    </submittedName>
</protein>
<dbReference type="Proteomes" id="UP000284706">
    <property type="component" value="Unassembled WGS sequence"/>
</dbReference>
<evidence type="ECO:0000313" key="2">
    <source>
        <dbReference type="Proteomes" id="UP000284706"/>
    </source>
</evidence>
<keyword evidence="2" id="KW-1185">Reference proteome</keyword>
<accession>A0A409W7Y1</accession>
<dbReference type="InParanoid" id="A0A409W7Y1"/>
<dbReference type="AlphaFoldDB" id="A0A409W7Y1"/>
<dbReference type="STRING" id="231916.A0A409W7Y1"/>
<reference evidence="1 2" key="1">
    <citation type="journal article" date="2018" name="Evol. Lett.">
        <title>Horizontal gene cluster transfer increased hallucinogenic mushroom diversity.</title>
        <authorList>
            <person name="Reynolds H.T."/>
            <person name="Vijayakumar V."/>
            <person name="Gluck-Thaler E."/>
            <person name="Korotkin H.B."/>
            <person name="Matheny P.B."/>
            <person name="Slot J.C."/>
        </authorList>
    </citation>
    <scope>NUCLEOTIDE SEQUENCE [LARGE SCALE GENOMIC DNA]</scope>
    <source>
        <strain evidence="1 2">SRW20</strain>
    </source>
</reference>
<dbReference type="OrthoDB" id="2269034at2759"/>
<organism evidence="1 2">
    <name type="scientific">Gymnopilus dilepis</name>
    <dbReference type="NCBI Taxonomy" id="231916"/>
    <lineage>
        <taxon>Eukaryota</taxon>
        <taxon>Fungi</taxon>
        <taxon>Dikarya</taxon>
        <taxon>Basidiomycota</taxon>
        <taxon>Agaricomycotina</taxon>
        <taxon>Agaricomycetes</taxon>
        <taxon>Agaricomycetidae</taxon>
        <taxon>Agaricales</taxon>
        <taxon>Agaricineae</taxon>
        <taxon>Hymenogastraceae</taxon>
        <taxon>Gymnopilus</taxon>
    </lineage>
</organism>
<gene>
    <name evidence="1" type="ORF">CVT26_007826</name>
</gene>
<dbReference type="SUPFAM" id="SSF81383">
    <property type="entry name" value="F-box domain"/>
    <property type="match status" value="1"/>
</dbReference>
<sequence length="386" mass="43601">MAAHDKKQETPCPSRLRIAQNHDCTLCKSHKVLDEQIQEDQDLRTKALLQGDDDRFEQDLDGNRPSIIDRMPIELAIYIFEAYLDEERKKCSPLVLGAVCRPWRQLVWSTPMLWTTMNLDFQRRKPITANTVKLVEDWLDRSQSLPLNVWLTIASTEDDSRYLSLIDVINKHSSRWYSLGLVLPNDLLSRFNDDAGPASNLKRLCLGSTVPHTLQGSRRGLSIKTCAPVVAYLDAAFPGIWDVTLENLTQITGLYFQTDQILRILQLVPMLESIGFRETGNMTDSVSALEGRLPVTHCVLRSLKIEFVAAKGHFGRDFFDNLTLPVLEELSYAEKECSRSGGRGLSVNGLRSFLTRSSCQLKRLDVTGKITMENWGPLQGLVPNIA</sequence>